<dbReference type="Pfam" id="PF26363">
    <property type="entry name" value="Phospholipase-like"/>
    <property type="match status" value="1"/>
</dbReference>
<evidence type="ECO:0000313" key="2">
    <source>
        <dbReference type="EMBL" id="MFG6462504.1"/>
    </source>
</evidence>
<gene>
    <name evidence="2" type="ORF">ACG04Q_13075</name>
</gene>
<proteinExistence type="predicted"/>
<dbReference type="InterPro" id="IPR029058">
    <property type="entry name" value="AB_hydrolase_fold"/>
</dbReference>
<evidence type="ECO:0008006" key="4">
    <source>
        <dbReference type="Google" id="ProtNLM"/>
    </source>
</evidence>
<dbReference type="SUPFAM" id="SSF53474">
    <property type="entry name" value="alpha/beta-Hydrolases"/>
    <property type="match status" value="1"/>
</dbReference>
<feature type="region of interest" description="Disordered" evidence="1">
    <location>
        <begin position="126"/>
        <end position="149"/>
    </location>
</feature>
<name>A0ABW7GKY5_9BURK</name>
<keyword evidence="3" id="KW-1185">Reference proteome</keyword>
<dbReference type="RefSeq" id="WP_394511373.1">
    <property type="nucleotide sequence ID" value="NZ_JBIGHX010000004.1"/>
</dbReference>
<sequence length="361" mass="38801">MTDIIAGLTAGWLAKRQAKSLSEARAKQLAANPELPQKEYQQAREAMLGKDFGTQPAGEACQPCMAADKAARRAQRLELVDKGVNACPEHAPAAARLREDMDQVEHARVAKAVYLKYDADAPADLKRPPPGFLDPSKDELDALLGPSSQDQELGHHLLAPKGTEFRAALYKKDPLVWGENPQPPYDLVFRGSTLAKEDWDNNFAQNANKESSYYERAVRLGNRLADRGQTSNVHVVGHSLGGGMAAAAQGGSGATATTFNAAGLNPKTVARYSQTGLDRLAADADKIAAYRVEGEVLTKTQESGITQFFSHAAPGQRQNVPVADESTSADDRHGMNEMIAAIEKRKEADEAALKACLADKG</sequence>
<reference evidence="2 3" key="1">
    <citation type="submission" date="2024-08" db="EMBL/GenBank/DDBJ databases">
        <authorList>
            <person name="Lu H."/>
        </authorList>
    </citation>
    <scope>NUCLEOTIDE SEQUENCE [LARGE SCALE GENOMIC DNA]</scope>
    <source>
        <strain evidence="2 3">DXS20W</strain>
    </source>
</reference>
<evidence type="ECO:0000313" key="3">
    <source>
        <dbReference type="Proteomes" id="UP001606302"/>
    </source>
</evidence>
<organism evidence="2 3">
    <name type="scientific">Pelomonas lactea</name>
    <dbReference type="NCBI Taxonomy" id="3299030"/>
    <lineage>
        <taxon>Bacteria</taxon>
        <taxon>Pseudomonadati</taxon>
        <taxon>Pseudomonadota</taxon>
        <taxon>Betaproteobacteria</taxon>
        <taxon>Burkholderiales</taxon>
        <taxon>Sphaerotilaceae</taxon>
        <taxon>Roseateles</taxon>
    </lineage>
</organism>
<accession>A0ABW7GKY5</accession>
<comment type="caution">
    <text evidence="2">The sequence shown here is derived from an EMBL/GenBank/DDBJ whole genome shotgun (WGS) entry which is preliminary data.</text>
</comment>
<dbReference type="EMBL" id="JBIGHX010000004">
    <property type="protein sequence ID" value="MFG6462504.1"/>
    <property type="molecule type" value="Genomic_DNA"/>
</dbReference>
<evidence type="ECO:0000256" key="1">
    <source>
        <dbReference type="SAM" id="MobiDB-lite"/>
    </source>
</evidence>
<protein>
    <recommendedName>
        <fullName evidence="4">DUF2974 domain-containing protein</fullName>
    </recommendedName>
</protein>
<dbReference type="Proteomes" id="UP001606302">
    <property type="component" value="Unassembled WGS sequence"/>
</dbReference>